<dbReference type="PROSITE" id="PS50119">
    <property type="entry name" value="ZF_BBOX"/>
    <property type="match status" value="2"/>
</dbReference>
<dbReference type="Pfam" id="PF00643">
    <property type="entry name" value="zf-B_box"/>
    <property type="match status" value="1"/>
</dbReference>
<sequence length="411" mass="46065">MEPRVENRYSDLLTPVVCDSCAEENDVINYCLQCNANICSGCKHTHGDTRLTKGHIVLHRTHSEVIKARFSKRVYCPNHTGKEYVTYCVDCRQPCCATCIAEKHGGHAFSDLETILLQTESEVAELVRDVETNLIPLSKDALIMLEEEKASYKRVMEDVKLSSEEILRQHTKQLSKTQEAFLAEVDTLGENDLKYMEGKKQELEQNLENIKSVVLKGKTAPVDACIFHLRDDLVEASALKPRQMTCPGKLSFHMTSFQLSSGPDAIGSISNDTEKILFNLKVQDQEGVSNEGGLDAKYVKPMLLKTINGIFAKLVICTHNNDVLIFNEDDKSIALYDADSIKQTKTINVGFYCYSMALYGAEDFIALDWDNKHIMRINSSGGVNTHCETIKRGRVIYANNQQEIVAGVPKD</sequence>
<keyword evidence="4" id="KW-1185">Reference proteome</keyword>
<protein>
    <recommendedName>
        <fullName evidence="2">B box-type domain-containing protein</fullName>
    </recommendedName>
</protein>
<gene>
    <name evidence="3" type="ORF">FSP39_008924</name>
</gene>
<dbReference type="Gene3D" id="3.30.160.60">
    <property type="entry name" value="Classic Zinc Finger"/>
    <property type="match status" value="1"/>
</dbReference>
<keyword evidence="1" id="KW-0863">Zinc-finger</keyword>
<feature type="domain" description="B box-type" evidence="2">
    <location>
        <begin position="13"/>
        <end position="60"/>
    </location>
</feature>
<proteinExistence type="predicted"/>
<dbReference type="AlphaFoldDB" id="A0AA89BZ18"/>
<evidence type="ECO:0000313" key="3">
    <source>
        <dbReference type="EMBL" id="KAK3092922.1"/>
    </source>
</evidence>
<dbReference type="PANTHER" id="PTHR25462:SF296">
    <property type="entry name" value="MEIOTIC P26, ISOFORM F"/>
    <property type="match status" value="1"/>
</dbReference>
<dbReference type="GO" id="GO:0008270">
    <property type="term" value="F:zinc ion binding"/>
    <property type="evidence" value="ECO:0007669"/>
    <property type="project" value="UniProtKB-KW"/>
</dbReference>
<dbReference type="InterPro" id="IPR047153">
    <property type="entry name" value="TRIM45/56/19-like"/>
</dbReference>
<evidence type="ECO:0000313" key="4">
    <source>
        <dbReference type="Proteomes" id="UP001186944"/>
    </source>
</evidence>
<dbReference type="Proteomes" id="UP001186944">
    <property type="component" value="Unassembled WGS sequence"/>
</dbReference>
<dbReference type="EMBL" id="VSWD01000009">
    <property type="protein sequence ID" value="KAK3092922.1"/>
    <property type="molecule type" value="Genomic_DNA"/>
</dbReference>
<evidence type="ECO:0000256" key="1">
    <source>
        <dbReference type="PROSITE-ProRule" id="PRU00024"/>
    </source>
</evidence>
<feature type="domain" description="B box-type" evidence="2">
    <location>
        <begin position="71"/>
        <end position="112"/>
    </location>
</feature>
<dbReference type="InterPro" id="IPR000315">
    <property type="entry name" value="Znf_B-box"/>
</dbReference>
<reference evidence="3" key="1">
    <citation type="submission" date="2019-08" db="EMBL/GenBank/DDBJ databases">
        <title>The improved chromosome-level genome for the pearl oyster Pinctada fucata martensii using PacBio sequencing and Hi-C.</title>
        <authorList>
            <person name="Zheng Z."/>
        </authorList>
    </citation>
    <scope>NUCLEOTIDE SEQUENCE</scope>
    <source>
        <strain evidence="3">ZZ-2019</strain>
        <tissue evidence="3">Adductor muscle</tissue>
    </source>
</reference>
<evidence type="ECO:0000259" key="2">
    <source>
        <dbReference type="PROSITE" id="PS50119"/>
    </source>
</evidence>
<accession>A0AA89BZ18</accession>
<dbReference type="GO" id="GO:0061630">
    <property type="term" value="F:ubiquitin protein ligase activity"/>
    <property type="evidence" value="ECO:0007669"/>
    <property type="project" value="TreeGrafter"/>
</dbReference>
<keyword evidence="1" id="KW-0862">Zinc</keyword>
<dbReference type="SMART" id="SM00336">
    <property type="entry name" value="BBOX"/>
    <property type="match status" value="2"/>
</dbReference>
<dbReference type="PANTHER" id="PTHR25462">
    <property type="entry name" value="BONUS, ISOFORM C-RELATED"/>
    <property type="match status" value="1"/>
</dbReference>
<dbReference type="SUPFAM" id="SSF57845">
    <property type="entry name" value="B-box zinc-binding domain"/>
    <property type="match status" value="1"/>
</dbReference>
<name>A0AA89BZ18_PINIB</name>
<organism evidence="3 4">
    <name type="scientific">Pinctada imbricata</name>
    <name type="common">Atlantic pearl-oyster</name>
    <name type="synonym">Pinctada martensii</name>
    <dbReference type="NCBI Taxonomy" id="66713"/>
    <lineage>
        <taxon>Eukaryota</taxon>
        <taxon>Metazoa</taxon>
        <taxon>Spiralia</taxon>
        <taxon>Lophotrochozoa</taxon>
        <taxon>Mollusca</taxon>
        <taxon>Bivalvia</taxon>
        <taxon>Autobranchia</taxon>
        <taxon>Pteriomorphia</taxon>
        <taxon>Pterioida</taxon>
        <taxon>Pterioidea</taxon>
        <taxon>Pteriidae</taxon>
        <taxon>Pinctada</taxon>
    </lineage>
</organism>
<keyword evidence="1" id="KW-0479">Metal-binding</keyword>
<comment type="caution">
    <text evidence="3">The sequence shown here is derived from an EMBL/GenBank/DDBJ whole genome shotgun (WGS) entry which is preliminary data.</text>
</comment>
<dbReference type="SUPFAM" id="SSF101898">
    <property type="entry name" value="NHL repeat"/>
    <property type="match status" value="1"/>
</dbReference>